<keyword evidence="7 9" id="KW-0067">ATP-binding</keyword>
<dbReference type="InterPro" id="IPR039756">
    <property type="entry name" value="Lsb6/PI4K2"/>
</dbReference>
<dbReference type="Proteomes" id="UP000594262">
    <property type="component" value="Unplaced"/>
</dbReference>
<evidence type="ECO:0000256" key="1">
    <source>
        <dbReference type="ARBA" id="ARBA00004236"/>
    </source>
</evidence>
<dbReference type="EC" id="2.7.1.67" evidence="9"/>
<comment type="similarity">
    <text evidence="2 9">Belongs to the PI3/PI4-kinase family. Type II PI4K subfamily.</text>
</comment>
<dbReference type="InterPro" id="IPR000403">
    <property type="entry name" value="PI3/4_kinase_cat_dom"/>
</dbReference>
<feature type="region of interest" description="Disordered" evidence="10">
    <location>
        <begin position="1"/>
        <end position="78"/>
    </location>
</feature>
<dbReference type="GO" id="GO:0004430">
    <property type="term" value="F:1-phosphatidylinositol 4-kinase activity"/>
    <property type="evidence" value="ECO:0007669"/>
    <property type="project" value="UniProtKB-UniRule"/>
</dbReference>
<dbReference type="GeneID" id="136814371"/>
<dbReference type="GO" id="GO:0005886">
    <property type="term" value="C:plasma membrane"/>
    <property type="evidence" value="ECO:0007669"/>
    <property type="project" value="UniProtKB-SubCell"/>
</dbReference>
<keyword evidence="6 9" id="KW-0418">Kinase</keyword>
<evidence type="ECO:0000259" key="11">
    <source>
        <dbReference type="PROSITE" id="PS50290"/>
    </source>
</evidence>
<evidence type="ECO:0000256" key="2">
    <source>
        <dbReference type="ARBA" id="ARBA00008941"/>
    </source>
</evidence>
<dbReference type="GO" id="GO:0005768">
    <property type="term" value="C:endosome"/>
    <property type="evidence" value="ECO:0007669"/>
    <property type="project" value="TreeGrafter"/>
</dbReference>
<dbReference type="GO" id="GO:0005765">
    <property type="term" value="C:lysosomal membrane"/>
    <property type="evidence" value="ECO:0007669"/>
    <property type="project" value="TreeGrafter"/>
</dbReference>
<feature type="domain" description="PI3K/PI4K catalytic" evidence="11">
    <location>
        <begin position="108"/>
        <end position="458"/>
    </location>
</feature>
<feature type="compositionally biased region" description="Basic and acidic residues" evidence="10">
    <location>
        <begin position="20"/>
        <end position="31"/>
    </location>
</feature>
<proteinExistence type="inferred from homology"/>
<comment type="catalytic activity">
    <reaction evidence="9">
        <text>a 1,2-diacyl-sn-glycero-3-phospho-(1D-myo-inositol) + ATP = a 1,2-diacyl-sn-glycero-3-phospho-(1D-myo-inositol 4-phosphate) + ADP + H(+)</text>
        <dbReference type="Rhea" id="RHEA:19877"/>
        <dbReference type="ChEBI" id="CHEBI:15378"/>
        <dbReference type="ChEBI" id="CHEBI:30616"/>
        <dbReference type="ChEBI" id="CHEBI:57880"/>
        <dbReference type="ChEBI" id="CHEBI:58178"/>
        <dbReference type="ChEBI" id="CHEBI:456216"/>
        <dbReference type="EC" id="2.7.1.67"/>
    </reaction>
</comment>
<keyword evidence="3" id="KW-1003">Cell membrane</keyword>
<dbReference type="GO" id="GO:0005524">
    <property type="term" value="F:ATP binding"/>
    <property type="evidence" value="ECO:0007669"/>
    <property type="project" value="UniProtKB-UniRule"/>
</dbReference>
<evidence type="ECO:0000256" key="5">
    <source>
        <dbReference type="ARBA" id="ARBA00022741"/>
    </source>
</evidence>
<name>A0A7M5V3X5_9CNID</name>
<dbReference type="RefSeq" id="XP_066927002.1">
    <property type="nucleotide sequence ID" value="XM_067070901.1"/>
</dbReference>
<dbReference type="PANTHER" id="PTHR12865:SF1">
    <property type="entry name" value="PHOSPHATIDYLINOSITOL 4-KINASE TYPE 2"/>
    <property type="match status" value="1"/>
</dbReference>
<evidence type="ECO:0000256" key="4">
    <source>
        <dbReference type="ARBA" id="ARBA00022679"/>
    </source>
</evidence>
<organism evidence="12 13">
    <name type="scientific">Clytia hemisphaerica</name>
    <dbReference type="NCBI Taxonomy" id="252671"/>
    <lineage>
        <taxon>Eukaryota</taxon>
        <taxon>Metazoa</taxon>
        <taxon>Cnidaria</taxon>
        <taxon>Hydrozoa</taxon>
        <taxon>Hydroidolina</taxon>
        <taxon>Leptothecata</taxon>
        <taxon>Obeliida</taxon>
        <taxon>Clytiidae</taxon>
        <taxon>Clytia</taxon>
    </lineage>
</organism>
<protein>
    <recommendedName>
        <fullName evidence="9">Phosphatidylinositol 4-kinase type 2</fullName>
        <ecNumber evidence="9">2.7.1.67</ecNumber>
    </recommendedName>
</protein>
<dbReference type="PANTHER" id="PTHR12865">
    <property type="entry name" value="PHOSPHATIDYLINOSITOL 4-KINASE TYPE-II"/>
    <property type="match status" value="1"/>
</dbReference>
<evidence type="ECO:0000313" key="12">
    <source>
        <dbReference type="EnsemblMetazoa" id="CLYHEMP003120.1"/>
    </source>
</evidence>
<evidence type="ECO:0000256" key="9">
    <source>
        <dbReference type="RuleBase" id="RU367084"/>
    </source>
</evidence>
<evidence type="ECO:0000256" key="8">
    <source>
        <dbReference type="ARBA" id="ARBA00023136"/>
    </source>
</evidence>
<dbReference type="PROSITE" id="PS50290">
    <property type="entry name" value="PI3_4_KINASE_3"/>
    <property type="match status" value="1"/>
</dbReference>
<keyword evidence="5 9" id="KW-0547">Nucleotide-binding</keyword>
<comment type="subcellular location">
    <subcellularLocation>
        <location evidence="1">Cell membrane</location>
    </subcellularLocation>
    <subcellularLocation>
        <location evidence="9">Membrane</location>
        <topology evidence="9">Peripheral membrane protein</topology>
    </subcellularLocation>
</comment>
<dbReference type="GO" id="GO:0005802">
    <property type="term" value="C:trans-Golgi network"/>
    <property type="evidence" value="ECO:0007669"/>
    <property type="project" value="TreeGrafter"/>
</dbReference>
<dbReference type="Pfam" id="PF00454">
    <property type="entry name" value="PI3_PI4_kinase"/>
    <property type="match status" value="1"/>
</dbReference>
<dbReference type="EnsemblMetazoa" id="CLYHEMT003120.1">
    <property type="protein sequence ID" value="CLYHEMP003120.1"/>
    <property type="gene ID" value="CLYHEMG003120"/>
</dbReference>
<sequence>MSGMVKSKNVLVNLATPEEQAAREREEEEKLVNNQILEEEPMSSPYRQNSRNSSSNNHYAVYPSNSEQSPLLSKCTDSDSDSPFVNNIENDPDFSKVIRSTEEAIYMGILPERIYQGSSGSYFVKDKSKRVIGVFKPKNEEPYGHLNPKWTKWMHKTCCPCCFGRSCLLPNQGYMSEAGASLVDTKLGLNIVPKTKVVRLVSPTFNYNAYDRAKARSKQFATERFPDTIGKHMRAGLPPKIGSFQLFVEGYKDAEYYLKKFETQPLGDETLKEFQLQFEKLVCLDYITRNTDRGNDNWLIRYEAAPVVEGSTACLEHERVSICEQNEGESCDEAENWSIVGKPKIYIAAIDNGLSFPFKHPDSWRLYPYHWAWLPYAKVPFSDDIREMILPLLSDLNFVQSLIEDLFELFAEDKGFDNGNFDKQMSVMRGQILNLTQALKDKKTPAQLVQMPPVYVQRRRTNSDVRDGRGHSFVQSFHDKIPFFSWC</sequence>
<accession>A0A7M5V3X5</accession>
<evidence type="ECO:0000256" key="10">
    <source>
        <dbReference type="SAM" id="MobiDB-lite"/>
    </source>
</evidence>
<keyword evidence="4 9" id="KW-0808">Transferase</keyword>
<dbReference type="GO" id="GO:0046854">
    <property type="term" value="P:phosphatidylinositol phosphate biosynthetic process"/>
    <property type="evidence" value="ECO:0007669"/>
    <property type="project" value="UniProtKB-UniRule"/>
</dbReference>
<evidence type="ECO:0000256" key="6">
    <source>
        <dbReference type="ARBA" id="ARBA00022777"/>
    </source>
</evidence>
<evidence type="ECO:0000256" key="3">
    <source>
        <dbReference type="ARBA" id="ARBA00022475"/>
    </source>
</evidence>
<dbReference type="GO" id="GO:0007030">
    <property type="term" value="P:Golgi organization"/>
    <property type="evidence" value="ECO:0007669"/>
    <property type="project" value="TreeGrafter"/>
</dbReference>
<evidence type="ECO:0000256" key="7">
    <source>
        <dbReference type="ARBA" id="ARBA00022840"/>
    </source>
</evidence>
<keyword evidence="8 9" id="KW-0472">Membrane</keyword>
<dbReference type="OrthoDB" id="3349449at2759"/>
<dbReference type="GO" id="GO:0007032">
    <property type="term" value="P:endosome organization"/>
    <property type="evidence" value="ECO:0007669"/>
    <property type="project" value="TreeGrafter"/>
</dbReference>
<dbReference type="AlphaFoldDB" id="A0A7M5V3X5"/>
<keyword evidence="13" id="KW-1185">Reference proteome</keyword>
<evidence type="ECO:0000313" key="13">
    <source>
        <dbReference type="Proteomes" id="UP000594262"/>
    </source>
</evidence>
<reference evidence="12" key="1">
    <citation type="submission" date="2021-01" db="UniProtKB">
        <authorList>
            <consortium name="EnsemblMetazoa"/>
        </authorList>
    </citation>
    <scope>IDENTIFICATION</scope>
</reference>